<dbReference type="Gene3D" id="3.80.10.10">
    <property type="entry name" value="Ribonuclease Inhibitor"/>
    <property type="match status" value="1"/>
</dbReference>
<gene>
    <name evidence="1" type="ORF">INT45_009947</name>
</gene>
<proteinExistence type="predicted"/>
<comment type="caution">
    <text evidence="1">The sequence shown here is derived from an EMBL/GenBank/DDBJ whole genome shotgun (WGS) entry which is preliminary data.</text>
</comment>
<name>A0A8H7VMR1_9FUNG</name>
<sequence length="330" mass="37796">MYDDYKLLPQQRPLFPRLLQLTVESRCSDTTLVSQINHVLEHSPNLQYLSYELRGDDIFTSCNDFISLDLNHIFTSCPKLQYFRGNISDNDCVLVKHTTMINDADIATPASLLSSSSVFEKNKQHQKQRDELCYFIGCETKNFGPEKMEPHLIQNASTLEFLLLKETMPFTELLSSSFQPIGTTAARTLVNWTRLLQSIHAPRLRKLVFYNILLDTRDPDIIPNMTSQCPVLEELVLEVYSPNNRRTVTVDIVHLANNTKQLKRLILAGITLIATIPTIDNNNNNNNYNNNDHQKILNHVAPFLDLPASADEQQQKYYLGIHGLEYKKST</sequence>
<dbReference type="AlphaFoldDB" id="A0A8H7VMR1"/>
<reference evidence="1 2" key="1">
    <citation type="submission" date="2020-12" db="EMBL/GenBank/DDBJ databases">
        <title>Metabolic potential, ecology and presence of endohyphal bacteria is reflected in genomic diversity of Mucoromycotina.</title>
        <authorList>
            <person name="Muszewska A."/>
            <person name="Okrasinska A."/>
            <person name="Steczkiewicz K."/>
            <person name="Drgas O."/>
            <person name="Orlowska M."/>
            <person name="Perlinska-Lenart U."/>
            <person name="Aleksandrzak-Piekarczyk T."/>
            <person name="Szatraj K."/>
            <person name="Zielenkiewicz U."/>
            <person name="Pilsyk S."/>
            <person name="Malc E."/>
            <person name="Mieczkowski P."/>
            <person name="Kruszewska J.S."/>
            <person name="Biernat P."/>
            <person name="Pawlowska J."/>
        </authorList>
    </citation>
    <scope>NUCLEOTIDE SEQUENCE [LARGE SCALE GENOMIC DNA]</scope>
    <source>
        <strain evidence="1 2">CBS 142.35</strain>
    </source>
</reference>
<dbReference type="SUPFAM" id="SSF52047">
    <property type="entry name" value="RNI-like"/>
    <property type="match status" value="1"/>
</dbReference>
<dbReference type="InterPro" id="IPR032675">
    <property type="entry name" value="LRR_dom_sf"/>
</dbReference>
<evidence type="ECO:0000313" key="1">
    <source>
        <dbReference type="EMBL" id="KAG2220314.1"/>
    </source>
</evidence>
<keyword evidence="2" id="KW-1185">Reference proteome</keyword>
<evidence type="ECO:0000313" key="2">
    <source>
        <dbReference type="Proteomes" id="UP000646827"/>
    </source>
</evidence>
<dbReference type="OrthoDB" id="10418249at2759"/>
<organism evidence="1 2">
    <name type="scientific">Circinella minor</name>
    <dbReference type="NCBI Taxonomy" id="1195481"/>
    <lineage>
        <taxon>Eukaryota</taxon>
        <taxon>Fungi</taxon>
        <taxon>Fungi incertae sedis</taxon>
        <taxon>Mucoromycota</taxon>
        <taxon>Mucoromycotina</taxon>
        <taxon>Mucoromycetes</taxon>
        <taxon>Mucorales</taxon>
        <taxon>Lichtheimiaceae</taxon>
        <taxon>Circinella</taxon>
    </lineage>
</organism>
<dbReference type="EMBL" id="JAEPRB010000145">
    <property type="protein sequence ID" value="KAG2220314.1"/>
    <property type="molecule type" value="Genomic_DNA"/>
</dbReference>
<accession>A0A8H7VMR1</accession>
<dbReference type="Proteomes" id="UP000646827">
    <property type="component" value="Unassembled WGS sequence"/>
</dbReference>
<protein>
    <submittedName>
        <fullName evidence="1">Uncharacterized protein</fullName>
    </submittedName>
</protein>